<keyword evidence="3" id="KW-1185">Reference proteome</keyword>
<gene>
    <name evidence="2" type="ORF">GTS_42930</name>
</gene>
<reference evidence="3" key="1">
    <citation type="submission" date="2019-04" db="EMBL/GenBank/DDBJ databases">
        <title>Draft genome sequence of Pseudonocardiaceae bacterium SL3-2-4.</title>
        <authorList>
            <person name="Ningsih F."/>
            <person name="Yokota A."/>
            <person name="Sakai Y."/>
            <person name="Nanatani K."/>
            <person name="Yabe S."/>
            <person name="Oetari A."/>
            <person name="Sjamsuridzal W."/>
        </authorList>
    </citation>
    <scope>NUCLEOTIDE SEQUENCE [LARGE SCALE GENOMIC DNA]</scope>
    <source>
        <strain evidence="3">SL3-2-4</strain>
    </source>
</reference>
<protein>
    <submittedName>
        <fullName evidence="2">Uncharacterized protein</fullName>
    </submittedName>
</protein>
<proteinExistence type="predicted"/>
<name>A0A4D4JCC8_9PSEU</name>
<keyword evidence="1" id="KW-0472">Membrane</keyword>
<sequence>MTAPAGAASRLGRVVRADLRRLTLVDRPSTTRIVLRRLRMAMLVAIMTVLATAYTVFTHAQDTIVVASQRTTQAIMDVSSAEQALREADSAAVHAFAAGVAGLAGPGNEYQNHIALAQLSLQRVAEVNQAGVLGELTLSQVDGQLTAYIAQVEQAHADYASGATQLGLAETLYASALMHAQDGILAGLSSLEGTQRRALADQAASWWLGPRAVLLWGVPAAVLFVLLLSTQRCLARRFRRLINWWLAAATALLVVLCVSIVMVVRQAEDRLTVARTNLEQVVADQHVSLGPISGGGADPAAVGLLNDRCAQGAGFGCGSSQPAAPDAVQAQDAAAATAAAGAAGADYGLRYVIPGLGVVIAVLIVLGVEVRVREYRYEVS</sequence>
<accession>A0A4D4JCC8</accession>
<organism evidence="2 3">
    <name type="scientific">Gandjariella thermophila</name>
    <dbReference type="NCBI Taxonomy" id="1931992"/>
    <lineage>
        <taxon>Bacteria</taxon>
        <taxon>Bacillati</taxon>
        <taxon>Actinomycetota</taxon>
        <taxon>Actinomycetes</taxon>
        <taxon>Pseudonocardiales</taxon>
        <taxon>Pseudonocardiaceae</taxon>
        <taxon>Gandjariella</taxon>
    </lineage>
</organism>
<dbReference type="OrthoDB" id="4350469at2"/>
<dbReference type="EMBL" id="BJFL01000027">
    <property type="protein sequence ID" value="GDY32660.1"/>
    <property type="molecule type" value="Genomic_DNA"/>
</dbReference>
<feature type="transmembrane region" description="Helical" evidence="1">
    <location>
        <begin position="351"/>
        <end position="370"/>
    </location>
</feature>
<keyword evidence="1" id="KW-0812">Transmembrane</keyword>
<feature type="transmembrane region" description="Helical" evidence="1">
    <location>
        <begin position="241"/>
        <end position="264"/>
    </location>
</feature>
<feature type="transmembrane region" description="Helical" evidence="1">
    <location>
        <begin position="206"/>
        <end position="229"/>
    </location>
</feature>
<evidence type="ECO:0000313" key="2">
    <source>
        <dbReference type="EMBL" id="GDY32660.1"/>
    </source>
</evidence>
<feature type="transmembrane region" description="Helical" evidence="1">
    <location>
        <begin position="38"/>
        <end position="57"/>
    </location>
</feature>
<evidence type="ECO:0000256" key="1">
    <source>
        <dbReference type="SAM" id="Phobius"/>
    </source>
</evidence>
<dbReference type="AlphaFoldDB" id="A0A4D4JCC8"/>
<comment type="caution">
    <text evidence="2">The sequence shown here is derived from an EMBL/GenBank/DDBJ whole genome shotgun (WGS) entry which is preliminary data.</text>
</comment>
<keyword evidence="1" id="KW-1133">Transmembrane helix</keyword>
<dbReference type="RefSeq" id="WP_137815669.1">
    <property type="nucleotide sequence ID" value="NZ_BJFL01000027.1"/>
</dbReference>
<dbReference type="Proteomes" id="UP000298860">
    <property type="component" value="Unassembled WGS sequence"/>
</dbReference>
<evidence type="ECO:0000313" key="3">
    <source>
        <dbReference type="Proteomes" id="UP000298860"/>
    </source>
</evidence>